<evidence type="ECO:0000313" key="5">
    <source>
        <dbReference type="EMBL" id="KZO95969.1"/>
    </source>
</evidence>
<feature type="region of interest" description="Disordered" evidence="4">
    <location>
        <begin position="494"/>
        <end position="555"/>
    </location>
</feature>
<feature type="compositionally biased region" description="Acidic residues" evidence="4">
    <location>
        <begin position="207"/>
        <end position="220"/>
    </location>
</feature>
<evidence type="ECO:0000256" key="3">
    <source>
        <dbReference type="ARBA" id="ARBA00023242"/>
    </source>
</evidence>
<feature type="compositionally biased region" description="Acidic residues" evidence="4">
    <location>
        <begin position="235"/>
        <end position="262"/>
    </location>
</feature>
<dbReference type="Proteomes" id="UP000076738">
    <property type="component" value="Unassembled WGS sequence"/>
</dbReference>
<accession>A0A167LS03</accession>
<feature type="compositionally biased region" description="Basic and acidic residues" evidence="4">
    <location>
        <begin position="500"/>
        <end position="510"/>
    </location>
</feature>
<evidence type="ECO:0000256" key="1">
    <source>
        <dbReference type="ARBA" id="ARBA00004604"/>
    </source>
</evidence>
<dbReference type="GO" id="GO:0006364">
    <property type="term" value="P:rRNA processing"/>
    <property type="evidence" value="ECO:0007669"/>
    <property type="project" value="InterPro"/>
</dbReference>
<feature type="compositionally biased region" description="Acidic residues" evidence="4">
    <location>
        <begin position="590"/>
        <end position="603"/>
    </location>
</feature>
<evidence type="ECO:0000256" key="2">
    <source>
        <dbReference type="ARBA" id="ARBA00022553"/>
    </source>
</evidence>
<feature type="compositionally biased region" description="Basic and acidic residues" evidence="4">
    <location>
        <begin position="880"/>
        <end position="895"/>
    </location>
</feature>
<feature type="compositionally biased region" description="Basic and acidic residues" evidence="4">
    <location>
        <begin position="803"/>
        <end position="813"/>
    </location>
</feature>
<dbReference type="GO" id="GO:0032040">
    <property type="term" value="C:small-subunit processome"/>
    <property type="evidence" value="ECO:0007669"/>
    <property type="project" value="InterPro"/>
</dbReference>
<feature type="region of interest" description="Disordered" evidence="4">
    <location>
        <begin position="688"/>
        <end position="851"/>
    </location>
</feature>
<organism evidence="5 6">
    <name type="scientific">Calocera viscosa (strain TUFC12733)</name>
    <dbReference type="NCBI Taxonomy" id="1330018"/>
    <lineage>
        <taxon>Eukaryota</taxon>
        <taxon>Fungi</taxon>
        <taxon>Dikarya</taxon>
        <taxon>Basidiomycota</taxon>
        <taxon>Agaricomycotina</taxon>
        <taxon>Dacrymycetes</taxon>
        <taxon>Dacrymycetales</taxon>
        <taxon>Dacrymycetaceae</taxon>
        <taxon>Calocera</taxon>
    </lineage>
</organism>
<feature type="region of interest" description="Disordered" evidence="4">
    <location>
        <begin position="585"/>
        <end position="608"/>
    </location>
</feature>
<feature type="compositionally biased region" description="Basic and acidic residues" evidence="4">
    <location>
        <begin position="824"/>
        <end position="833"/>
    </location>
</feature>
<feature type="compositionally biased region" description="Acidic residues" evidence="4">
    <location>
        <begin position="94"/>
        <end position="120"/>
    </location>
</feature>
<dbReference type="Pfam" id="PF04615">
    <property type="entry name" value="Utp14"/>
    <property type="match status" value="1"/>
</dbReference>
<protein>
    <submittedName>
        <fullName evidence="5">Utp14-domain-containing protein</fullName>
    </submittedName>
</protein>
<feature type="compositionally biased region" description="Basic and acidic residues" evidence="4">
    <location>
        <begin position="782"/>
        <end position="795"/>
    </location>
</feature>
<gene>
    <name evidence="5" type="ORF">CALVIDRAFT_564249</name>
</gene>
<feature type="compositionally biased region" description="Basic and acidic residues" evidence="4">
    <location>
        <begin position="525"/>
        <end position="542"/>
    </location>
</feature>
<dbReference type="AlphaFoldDB" id="A0A167LS03"/>
<dbReference type="EMBL" id="KV417286">
    <property type="protein sequence ID" value="KZO95969.1"/>
    <property type="molecule type" value="Genomic_DNA"/>
</dbReference>
<feature type="region of interest" description="Disordered" evidence="4">
    <location>
        <begin position="1"/>
        <end position="319"/>
    </location>
</feature>
<feature type="compositionally biased region" description="Polar residues" evidence="4">
    <location>
        <begin position="740"/>
        <end position="749"/>
    </location>
</feature>
<comment type="subcellular location">
    <subcellularLocation>
        <location evidence="1">Nucleus</location>
        <location evidence="1">Nucleolus</location>
    </subcellularLocation>
</comment>
<dbReference type="PANTHER" id="PTHR14150">
    <property type="entry name" value="U3 SMALL NUCLEOLAR RNA-ASSOCIATED PROTEIN 14"/>
    <property type="match status" value="1"/>
</dbReference>
<feature type="region of interest" description="Disordered" evidence="4">
    <location>
        <begin position="880"/>
        <end position="915"/>
    </location>
</feature>
<proteinExistence type="predicted"/>
<sequence length="1005" mass="112472">MAKNGRSTGRAPGHRQNSSTAADRRQYNAAGAAKRIASRGNKSSALDVYEYTQAKNRRAAVRQDLDRDEEELGRGDADDLGDLRLPPKFKMPGEDEDGVIDSGDDEELDSDEAFEGESDEERFAHFTFESAQKKTSAAKKAQAGPKPSKKPSAPLINLDEDVDTFGGFDDDIEENAEEGEEEEEDTEDEEEGDFMDLSQMLDKESDGDNEDEDEGDEEDHDSILRNKGSTAGPEHEEEEEDEESGDDIEEEAEEVDEAEEDGDLAKLSTFIDTLSRKRKLDEAEAGPEPLERKSKRRVLPEAAAAGPENEFAVPSSVQQGRRKLQLQDLLAPLSQDAGAADLLSMQRSTKALTSSNSAPLAAPLPLRAQEKLDRQAAYEATKAEVQKWAPAMRRIRDAEHLSFPLQSEPIARETNASLVSSFKPSTNLESAVDRLLKTAELREQDVLKTEELELAHLSKEEVAARRAELRQMRDLMFRAEAKAKRVSKIKSKTYHRIQKRKNEKERRALEEAGLLPDEQDVGEEGSERRKELERDRALERATQRHKNTGKWARAMLSKGEMDVDVRREMNEQLERSEQLRRKILGHGQDSDESESEDDDDADEDAIRDRAFNELAALDGKDADMASGKRKGIMNMKFMQEAAAEDEQRLNKDRDDFVRELERLGADPDKMQQDDADIEEERQAFVLVDGNKGRRVFGPGPGAQPTTDEVPSRPIANSADFVTLPPSDDEASAPAPVADSGSNPWLSTDGSTKRTSKKNHALTKDSNAADKSQAVLKGQLSKTLERRRERQDEARVEISMGDLLKVDRPKDSRKNANGQKTLKQKKAEKAEEASKVATVDEAYHDDETEDEADMKNASAFTQRDLVAQAFAGDNVIEEFEEEKRREVEANAPREEDTTLPGWGSWGGKGTREPKKKFTKTVPGVLPTERADAGKKNVIINEKRDKRGGKYQLKDLPWPYTNTGQFERMVEQPLGSEWNTRTIHQRLTVPRVVTKMGTVIDPLEKMF</sequence>
<keyword evidence="2" id="KW-0597">Phosphoprotein</keyword>
<keyword evidence="3" id="KW-0539">Nucleus</keyword>
<name>A0A167LS03_CALVF</name>
<keyword evidence="6" id="KW-1185">Reference proteome</keyword>
<evidence type="ECO:0000313" key="6">
    <source>
        <dbReference type="Proteomes" id="UP000076738"/>
    </source>
</evidence>
<feature type="compositionally biased region" description="Low complexity" evidence="4">
    <location>
        <begin position="133"/>
        <end position="154"/>
    </location>
</feature>
<dbReference type="OrthoDB" id="277439at2759"/>
<evidence type="ECO:0000256" key="4">
    <source>
        <dbReference type="SAM" id="MobiDB-lite"/>
    </source>
</evidence>
<reference evidence="5 6" key="1">
    <citation type="journal article" date="2016" name="Mol. Biol. Evol.">
        <title>Comparative Genomics of Early-Diverging Mushroom-Forming Fungi Provides Insights into the Origins of Lignocellulose Decay Capabilities.</title>
        <authorList>
            <person name="Nagy L.G."/>
            <person name="Riley R."/>
            <person name="Tritt A."/>
            <person name="Adam C."/>
            <person name="Daum C."/>
            <person name="Floudas D."/>
            <person name="Sun H."/>
            <person name="Yadav J.S."/>
            <person name="Pangilinan J."/>
            <person name="Larsson K.H."/>
            <person name="Matsuura K."/>
            <person name="Barry K."/>
            <person name="Labutti K."/>
            <person name="Kuo R."/>
            <person name="Ohm R.A."/>
            <person name="Bhattacharya S.S."/>
            <person name="Shirouzu T."/>
            <person name="Yoshinaga Y."/>
            <person name="Martin F.M."/>
            <person name="Grigoriev I.V."/>
            <person name="Hibbett D.S."/>
        </authorList>
    </citation>
    <scope>NUCLEOTIDE SEQUENCE [LARGE SCALE GENOMIC DNA]</scope>
    <source>
        <strain evidence="5 6">TUFC12733</strain>
    </source>
</reference>
<dbReference type="InterPro" id="IPR006709">
    <property type="entry name" value="SSU_processome_Utp14"/>
</dbReference>
<dbReference type="STRING" id="1330018.A0A167LS03"/>
<dbReference type="PANTHER" id="PTHR14150:SF12">
    <property type="entry name" value="U3 SMALL NUCLEOLAR RNA-ASSOCIATED PROTEIN 14 HOMOLOG A"/>
    <property type="match status" value="1"/>
</dbReference>
<feature type="compositionally biased region" description="Acidic residues" evidence="4">
    <location>
        <begin position="158"/>
        <end position="194"/>
    </location>
</feature>
<feature type="compositionally biased region" description="Acidic residues" evidence="4">
    <location>
        <begin position="842"/>
        <end position="851"/>
    </location>
</feature>